<dbReference type="PANTHER" id="PTHR47199:SF2">
    <property type="entry name" value="PHOTOSYSTEM II STABILITY_ASSEMBLY FACTOR HCF136, CHLOROPLASTIC"/>
    <property type="match status" value="1"/>
</dbReference>
<gene>
    <name evidence="4" type="ORF">FKR84_06095</name>
</gene>
<dbReference type="CDD" id="cd15482">
    <property type="entry name" value="Sialidase_non-viral"/>
    <property type="match status" value="1"/>
</dbReference>
<reference evidence="4 5" key="1">
    <citation type="submission" date="2019-06" db="EMBL/GenBank/DDBJ databases">
        <title>Flavibacter putida gen. nov., sp. nov., a novel marine bacterium of the family Flavobacteriaceae isolated from coastal seawater.</title>
        <authorList>
            <person name="Feng X."/>
        </authorList>
    </citation>
    <scope>NUCLEOTIDE SEQUENCE [LARGE SCALE GENOMIC DNA]</scope>
    <source>
        <strain evidence="4 5">PLHSN227</strain>
    </source>
</reference>
<dbReference type="InterPro" id="IPR015943">
    <property type="entry name" value="WD40/YVTN_repeat-like_dom_sf"/>
</dbReference>
<dbReference type="Gene3D" id="2.130.10.10">
    <property type="entry name" value="YVTN repeat-like/Quinoprotein amine dehydrogenase"/>
    <property type="match status" value="1"/>
</dbReference>
<evidence type="ECO:0000313" key="5">
    <source>
        <dbReference type="Proteomes" id="UP000317169"/>
    </source>
</evidence>
<evidence type="ECO:0000256" key="2">
    <source>
        <dbReference type="SAM" id="SignalP"/>
    </source>
</evidence>
<dbReference type="Proteomes" id="UP000317169">
    <property type="component" value="Unassembled WGS sequence"/>
</dbReference>
<dbReference type="AlphaFoldDB" id="A0A507ZSG8"/>
<dbReference type="SUPFAM" id="SSF110296">
    <property type="entry name" value="Oligoxyloglucan reducing end-specific cellobiohydrolase"/>
    <property type="match status" value="1"/>
</dbReference>
<evidence type="ECO:0000256" key="1">
    <source>
        <dbReference type="ARBA" id="ARBA00022737"/>
    </source>
</evidence>
<keyword evidence="5" id="KW-1185">Reference proteome</keyword>
<dbReference type="Pfam" id="PF15902">
    <property type="entry name" value="Sortilin-Vps10"/>
    <property type="match status" value="1"/>
</dbReference>
<organism evidence="4 5">
    <name type="scientific">Haloflavibacter putidus</name>
    <dbReference type="NCBI Taxonomy" id="2576776"/>
    <lineage>
        <taxon>Bacteria</taxon>
        <taxon>Pseudomonadati</taxon>
        <taxon>Bacteroidota</taxon>
        <taxon>Flavobacteriia</taxon>
        <taxon>Flavobacteriales</taxon>
        <taxon>Flavobacteriaceae</taxon>
        <taxon>Haloflavibacter</taxon>
    </lineage>
</organism>
<proteinExistence type="predicted"/>
<comment type="caution">
    <text evidence="4">The sequence shown here is derived from an EMBL/GenBank/DDBJ whole genome shotgun (WGS) entry which is preliminary data.</text>
</comment>
<feature type="domain" description="Sortilin N-terminal" evidence="3">
    <location>
        <begin position="154"/>
        <end position="277"/>
    </location>
</feature>
<dbReference type="EMBL" id="VIAR01000004">
    <property type="protein sequence ID" value="TQD39463.1"/>
    <property type="molecule type" value="Genomic_DNA"/>
</dbReference>
<keyword evidence="1" id="KW-0677">Repeat</keyword>
<evidence type="ECO:0000313" key="4">
    <source>
        <dbReference type="EMBL" id="TQD39463.1"/>
    </source>
</evidence>
<dbReference type="Pfam" id="PF02012">
    <property type="entry name" value="BNR"/>
    <property type="match status" value="1"/>
</dbReference>
<accession>A0A507ZSG8</accession>
<protein>
    <submittedName>
        <fullName evidence="4">Oxidoreductase</fullName>
    </submittedName>
</protein>
<name>A0A507ZSG8_9FLAO</name>
<keyword evidence="2" id="KW-0732">Signal</keyword>
<dbReference type="PANTHER" id="PTHR47199">
    <property type="entry name" value="PHOTOSYSTEM II STABILITY/ASSEMBLY FACTOR HCF136, CHLOROPLASTIC"/>
    <property type="match status" value="1"/>
</dbReference>
<feature type="chain" id="PRO_5021256991" evidence="2">
    <location>
        <begin position="21"/>
        <end position="355"/>
    </location>
</feature>
<dbReference type="InterPro" id="IPR002860">
    <property type="entry name" value="BNR_rpt"/>
</dbReference>
<feature type="signal peptide" evidence="2">
    <location>
        <begin position="1"/>
        <end position="20"/>
    </location>
</feature>
<evidence type="ECO:0000259" key="3">
    <source>
        <dbReference type="Pfam" id="PF15902"/>
    </source>
</evidence>
<sequence length="355" mass="39371">MRNLWILPLLFIHFACVNVAKDEQTQNAFSAVRVETIYEDDISIRALMVNADHIFFAGNKGKFGYLNTADHSVAYLGKITENGKKPEFRAIGTNGKADFLLSVANPALLYKVNYFGKRQLVYTEENKNVFYDAMQFWNANEGIAIGDPVGDCMSVLITRDGGQTWQKVACDKLPPKKEGEAAFAASNSNIAVVGEKTWFVSGGKTSRVYFSPDKGKTWKVYNTPLVQGKSTTGAYSLDFYDEKNGVIFGGDYTKPEMKTNNKAISKDGGKTWQIVANGEMPGYRSCVKFIPQSNGKELVAIGFKGIAYSNDFGQTWQSLTKEPFYTLTFMNDFIAYAAGDGRIAKLTFIENGLKN</sequence>
<dbReference type="InterPro" id="IPR031778">
    <property type="entry name" value="Sortilin_N"/>
</dbReference>
<dbReference type="OrthoDB" id="9813892at2"/>
<dbReference type="RefSeq" id="WP_141421410.1">
    <property type="nucleotide sequence ID" value="NZ_VIAR01000004.1"/>
</dbReference>